<evidence type="ECO:0000313" key="1">
    <source>
        <dbReference type="EMBL" id="QEL20487.1"/>
    </source>
</evidence>
<organism evidence="1 2">
    <name type="scientific">Limnoglobus roseus</name>
    <dbReference type="NCBI Taxonomy" id="2598579"/>
    <lineage>
        <taxon>Bacteria</taxon>
        <taxon>Pseudomonadati</taxon>
        <taxon>Planctomycetota</taxon>
        <taxon>Planctomycetia</taxon>
        <taxon>Gemmatales</taxon>
        <taxon>Gemmataceae</taxon>
        <taxon>Limnoglobus</taxon>
    </lineage>
</organism>
<dbReference type="Proteomes" id="UP000324974">
    <property type="component" value="Chromosome"/>
</dbReference>
<dbReference type="KEGG" id="lrs:PX52LOC_07589"/>
<evidence type="ECO:0000313" key="2">
    <source>
        <dbReference type="Proteomes" id="UP000324974"/>
    </source>
</evidence>
<accession>A0A5C1AQL8</accession>
<dbReference type="EMBL" id="CP042425">
    <property type="protein sequence ID" value="QEL20487.1"/>
    <property type="molecule type" value="Genomic_DNA"/>
</dbReference>
<dbReference type="RefSeq" id="WP_149114784.1">
    <property type="nucleotide sequence ID" value="NZ_CP042425.1"/>
</dbReference>
<keyword evidence="2" id="KW-1185">Reference proteome</keyword>
<dbReference type="AlphaFoldDB" id="A0A5C1AQL8"/>
<sequence length="118" mass="13127">MSNLNRIVAHIRIRNRQDVPAKYVRRYNSLSAAARKSIRGGDVILLREMAKRFSYVHIIGGDIVTFGPRATKRVVAKLERMGLYAVVEFGRVRVNAGGEVIVTENVSQKRYAATIAGA</sequence>
<reference evidence="2" key="1">
    <citation type="submission" date="2019-08" db="EMBL/GenBank/DDBJ databases">
        <title>Limnoglobus roseus gen. nov., sp. nov., a novel freshwater planctomycete with a giant genome from the family Gemmataceae.</title>
        <authorList>
            <person name="Kulichevskaya I.S."/>
            <person name="Naumoff D.G."/>
            <person name="Miroshnikov K."/>
            <person name="Ivanova A."/>
            <person name="Philippov D.A."/>
            <person name="Hakobyan A."/>
            <person name="Rijpstra I.C."/>
            <person name="Sinninghe Damste J.S."/>
            <person name="Liesack W."/>
            <person name="Dedysh S.N."/>
        </authorList>
    </citation>
    <scope>NUCLEOTIDE SEQUENCE [LARGE SCALE GENOMIC DNA]</scope>
    <source>
        <strain evidence="2">PX52</strain>
    </source>
</reference>
<gene>
    <name evidence="1" type="ORF">PX52LOC_07589</name>
</gene>
<name>A0A5C1AQL8_9BACT</name>
<protein>
    <submittedName>
        <fullName evidence="1">Uncharacterized protein</fullName>
    </submittedName>
</protein>
<proteinExistence type="predicted"/>